<dbReference type="EMBL" id="DSVL01000358">
    <property type="protein sequence ID" value="HFH30146.1"/>
    <property type="molecule type" value="Genomic_DNA"/>
</dbReference>
<reference evidence="1" key="1">
    <citation type="journal article" date="2020" name="mSystems">
        <title>Genome- and Community-Level Interaction Insights into Carbon Utilization and Element Cycling Functions of Hydrothermarchaeota in Hydrothermal Sediment.</title>
        <authorList>
            <person name="Zhou Z."/>
            <person name="Liu Y."/>
            <person name="Xu W."/>
            <person name="Pan J."/>
            <person name="Luo Z.H."/>
            <person name="Li M."/>
        </authorList>
    </citation>
    <scope>NUCLEOTIDE SEQUENCE [LARGE SCALE GENOMIC DNA]</scope>
    <source>
        <strain evidence="1">SpSt-503</strain>
    </source>
</reference>
<dbReference type="InterPro" id="IPR013321">
    <property type="entry name" value="Arc_rbn_hlx_hlx"/>
</dbReference>
<name>A0A7C3IRA0_9SPIR</name>
<dbReference type="SUPFAM" id="SSF47598">
    <property type="entry name" value="Ribbon-helix-helix"/>
    <property type="match status" value="1"/>
</dbReference>
<dbReference type="Gene3D" id="1.10.1220.10">
    <property type="entry name" value="Met repressor-like"/>
    <property type="match status" value="1"/>
</dbReference>
<proteinExistence type="predicted"/>
<dbReference type="GO" id="GO:0006355">
    <property type="term" value="P:regulation of DNA-templated transcription"/>
    <property type="evidence" value="ECO:0007669"/>
    <property type="project" value="InterPro"/>
</dbReference>
<dbReference type="InterPro" id="IPR010985">
    <property type="entry name" value="Ribbon_hlx_hlx"/>
</dbReference>
<gene>
    <name evidence="1" type="ORF">ENS59_11685</name>
</gene>
<dbReference type="AlphaFoldDB" id="A0A7C3IRA0"/>
<organism evidence="1">
    <name type="scientific">Gracilinema caldarium</name>
    <dbReference type="NCBI Taxonomy" id="215591"/>
    <lineage>
        <taxon>Bacteria</taxon>
        <taxon>Pseudomonadati</taxon>
        <taxon>Spirochaetota</taxon>
        <taxon>Spirochaetia</taxon>
        <taxon>Spirochaetales</taxon>
        <taxon>Breznakiellaceae</taxon>
        <taxon>Gracilinema</taxon>
    </lineage>
</organism>
<protein>
    <submittedName>
        <fullName evidence="1">ChpI protein</fullName>
    </submittedName>
</protein>
<sequence>MKTAISLPDTLYNDAEKIAKDMGIPRSQLFAKALEEFINHHKKDRITDKLNSIYKKELLGNDRIVDVNLESLRELTKNDSW</sequence>
<comment type="caution">
    <text evidence="1">The sequence shown here is derived from an EMBL/GenBank/DDBJ whole genome shotgun (WGS) entry which is preliminary data.</text>
</comment>
<dbReference type="OMA" id="DYARREK"/>
<accession>A0A7C3IRA0</accession>
<evidence type="ECO:0000313" key="1">
    <source>
        <dbReference type="EMBL" id="HFH30146.1"/>
    </source>
</evidence>